<sequence>MKFDVFPEEIRKKIRNCKFFYIGKQNKTYLCEFEKELVQVRIKNNNFVNYENESQFVSYQKEFLYYDKGNYIKKWFSGKEISKVFLTKKIKLSILKKLNEFSKLNSKNIETFNWNQLEIKDKKFNKIIYKYKNMPLVLSHGDLRPKNVLLSKNKEIKLIDFEWVRKNYLLFDLAHLYLYFRIEKKLITKFFLIQNKELNDFIYLVKKFNLEWEKKYYKD</sequence>
<keyword evidence="2" id="KW-1185">Reference proteome</keyword>
<dbReference type="Proteomes" id="UP001058364">
    <property type="component" value="Chromosome"/>
</dbReference>
<dbReference type="Pfam" id="PF01633">
    <property type="entry name" value="Choline_kinase"/>
    <property type="match status" value="1"/>
</dbReference>
<dbReference type="SUPFAM" id="SSF56112">
    <property type="entry name" value="Protein kinase-like (PK-like)"/>
    <property type="match status" value="1"/>
</dbReference>
<evidence type="ECO:0000313" key="1">
    <source>
        <dbReference type="EMBL" id="UWD34415.1"/>
    </source>
</evidence>
<name>A0ABY5TUT0_9BACT</name>
<dbReference type="EMBL" id="CP103423">
    <property type="protein sequence ID" value="UWD34415.1"/>
    <property type="molecule type" value="Genomic_DNA"/>
</dbReference>
<dbReference type="InterPro" id="IPR011009">
    <property type="entry name" value="Kinase-like_dom_sf"/>
</dbReference>
<dbReference type="PANTHER" id="PTHR22603">
    <property type="entry name" value="CHOLINE/ETHANOALAMINE KINASE"/>
    <property type="match status" value="1"/>
</dbReference>
<dbReference type="Gene3D" id="3.90.1200.10">
    <property type="match status" value="1"/>
</dbReference>
<gene>
    <name evidence="1" type="ORF">NX772_01125</name>
</gene>
<reference evidence="1" key="1">
    <citation type="submission" date="2022-08" db="EMBL/GenBank/DDBJ databases">
        <title>Complete genome sequence of Mycoplasma molare type strain H 542.</title>
        <authorList>
            <person name="Spergser J."/>
        </authorList>
    </citation>
    <scope>NUCLEOTIDE SEQUENCE</scope>
    <source>
        <strain evidence="1">H 542</strain>
    </source>
</reference>
<evidence type="ECO:0000313" key="2">
    <source>
        <dbReference type="Proteomes" id="UP001058364"/>
    </source>
</evidence>
<protein>
    <submittedName>
        <fullName evidence="1">Phosphotransferase</fullName>
    </submittedName>
</protein>
<dbReference type="PANTHER" id="PTHR22603:SF66">
    <property type="entry name" value="ETHANOLAMINE KINASE"/>
    <property type="match status" value="1"/>
</dbReference>
<dbReference type="RefSeq" id="WP_036450084.1">
    <property type="nucleotide sequence ID" value="NZ_CP103423.1"/>
</dbReference>
<proteinExistence type="predicted"/>
<accession>A0ABY5TUT0</accession>
<organism evidence="1 2">
    <name type="scientific">Mesomycoplasma molare</name>
    <dbReference type="NCBI Taxonomy" id="171288"/>
    <lineage>
        <taxon>Bacteria</taxon>
        <taxon>Bacillati</taxon>
        <taxon>Mycoplasmatota</taxon>
        <taxon>Mycoplasmoidales</taxon>
        <taxon>Metamycoplasmataceae</taxon>
        <taxon>Mesomycoplasma</taxon>
    </lineage>
</organism>